<name>A0ABT6AYX1_9BURK</name>
<dbReference type="EMBL" id="JARJLM010000536">
    <property type="protein sequence ID" value="MDF3837809.1"/>
    <property type="molecule type" value="Genomic_DNA"/>
</dbReference>
<evidence type="ECO:0000256" key="1">
    <source>
        <dbReference type="SAM" id="Phobius"/>
    </source>
</evidence>
<reference evidence="2 3" key="1">
    <citation type="submission" date="2023-03" db="EMBL/GenBank/DDBJ databases">
        <title>Draft assemblies of triclosan tolerant bacteria isolated from returned activated sludge.</title>
        <authorList>
            <person name="Van Hamelsveld S."/>
        </authorList>
    </citation>
    <scope>NUCLEOTIDE SEQUENCE [LARGE SCALE GENOMIC DNA]</scope>
    <source>
        <strain evidence="2 3">GW210010_S58</strain>
    </source>
</reference>
<accession>A0ABT6AYX1</accession>
<proteinExistence type="predicted"/>
<gene>
    <name evidence="2" type="ORF">P3W85_33470</name>
</gene>
<evidence type="ECO:0000313" key="3">
    <source>
        <dbReference type="Proteomes" id="UP001216674"/>
    </source>
</evidence>
<dbReference type="RefSeq" id="WP_276267910.1">
    <property type="nucleotide sequence ID" value="NZ_JARJLM010000536.1"/>
</dbReference>
<keyword evidence="1" id="KW-1133">Transmembrane helix</keyword>
<organism evidence="2 3">
    <name type="scientific">Cupriavidus basilensis</name>
    <dbReference type="NCBI Taxonomy" id="68895"/>
    <lineage>
        <taxon>Bacteria</taxon>
        <taxon>Pseudomonadati</taxon>
        <taxon>Pseudomonadota</taxon>
        <taxon>Betaproteobacteria</taxon>
        <taxon>Burkholderiales</taxon>
        <taxon>Burkholderiaceae</taxon>
        <taxon>Cupriavidus</taxon>
    </lineage>
</organism>
<protein>
    <submittedName>
        <fullName evidence="2">DUF2474 family protein</fullName>
    </submittedName>
</protein>
<sequence length="52" mass="5621">MAVANRGRGGKPPRPWLRRVGWMLLIWVASVAALGAAALLLRLLMRAAGMHS</sequence>
<keyword evidence="3" id="KW-1185">Reference proteome</keyword>
<dbReference type="Pfam" id="PF10617">
    <property type="entry name" value="DUF2474"/>
    <property type="match status" value="1"/>
</dbReference>
<evidence type="ECO:0000313" key="2">
    <source>
        <dbReference type="EMBL" id="MDF3837809.1"/>
    </source>
</evidence>
<keyword evidence="1" id="KW-0812">Transmembrane</keyword>
<comment type="caution">
    <text evidence="2">The sequence shown here is derived from an EMBL/GenBank/DDBJ whole genome shotgun (WGS) entry which is preliminary data.</text>
</comment>
<dbReference type="InterPro" id="IPR018895">
    <property type="entry name" value="DUF2474"/>
</dbReference>
<keyword evidence="1" id="KW-0472">Membrane</keyword>
<dbReference type="Proteomes" id="UP001216674">
    <property type="component" value="Unassembled WGS sequence"/>
</dbReference>
<feature type="transmembrane region" description="Helical" evidence="1">
    <location>
        <begin position="20"/>
        <end position="44"/>
    </location>
</feature>